<dbReference type="Proteomes" id="UP000323537">
    <property type="component" value="Unassembled WGS sequence"/>
</dbReference>
<gene>
    <name evidence="1" type="ORF">SAMN04488066_104169</name>
</gene>
<dbReference type="AlphaFoldDB" id="A0A1I3A5B7"/>
<evidence type="ECO:0000313" key="2">
    <source>
        <dbReference type="Proteomes" id="UP000323537"/>
    </source>
</evidence>
<proteinExistence type="predicted"/>
<accession>A0A1I3A5B7</accession>
<protein>
    <submittedName>
        <fullName evidence="1">Uncharacterized protein</fullName>
    </submittedName>
</protein>
<organism evidence="1 2">
    <name type="scientific">Halorubrum aquaticum</name>
    <dbReference type="NCBI Taxonomy" id="387340"/>
    <lineage>
        <taxon>Archaea</taxon>
        <taxon>Methanobacteriati</taxon>
        <taxon>Methanobacteriota</taxon>
        <taxon>Stenosarchaea group</taxon>
        <taxon>Halobacteria</taxon>
        <taxon>Halobacteriales</taxon>
        <taxon>Haloferacaceae</taxon>
        <taxon>Halorubrum</taxon>
    </lineage>
</organism>
<keyword evidence="2" id="KW-1185">Reference proteome</keyword>
<reference evidence="1 2" key="1">
    <citation type="submission" date="2016-10" db="EMBL/GenBank/DDBJ databases">
        <authorList>
            <person name="Varghese N."/>
            <person name="Submissions S."/>
        </authorList>
    </citation>
    <scope>NUCLEOTIDE SEQUENCE [LARGE SCALE GENOMIC DNA]</scope>
    <source>
        <strain evidence="1 2">CGMCC 1.6377</strain>
    </source>
</reference>
<name>A0A1I3A5B7_9EURY</name>
<dbReference type="EMBL" id="FOPZ01000004">
    <property type="protein sequence ID" value="SFH45323.1"/>
    <property type="molecule type" value="Genomic_DNA"/>
</dbReference>
<sequence>MSETVFAMLKDDGDEICSRSWHGQFRELTRKCIVHYLEQAASLTRRLLSSPNISGRGIAIVHLMLYLVSCETDALVAAQFRSNRIGRSENLQLKRRYR</sequence>
<evidence type="ECO:0000313" key="1">
    <source>
        <dbReference type="EMBL" id="SFH45323.1"/>
    </source>
</evidence>